<organism evidence="2 3">
    <name type="scientific">Phakopsora pachyrhizi</name>
    <name type="common">Asian soybean rust disease fungus</name>
    <dbReference type="NCBI Taxonomy" id="170000"/>
    <lineage>
        <taxon>Eukaryota</taxon>
        <taxon>Fungi</taxon>
        <taxon>Dikarya</taxon>
        <taxon>Basidiomycota</taxon>
        <taxon>Pucciniomycotina</taxon>
        <taxon>Pucciniomycetes</taxon>
        <taxon>Pucciniales</taxon>
        <taxon>Phakopsoraceae</taxon>
        <taxon>Phakopsora</taxon>
    </lineage>
</organism>
<evidence type="ECO:0000313" key="2">
    <source>
        <dbReference type="EMBL" id="CAH7685898.1"/>
    </source>
</evidence>
<sequence length="580" mass="65910">MENSRLPDAVESLSETNRKGQISQVVCIFTEASELLCSRRKLQVKWASLVRNRTAFQVSREEYNLYGSYYLPTVRKLIGRLKDEFDQQNIITTSSKIYNWTLVADLSLVISEILTQTQSSLQLILDVPIDISKVKESELITVPASKIFSLTQNIEKLLKLWARLIGSYKPYLKGMKNVAWGGLPCRFWWEVVTCTKDATNTINRALSQLTRPKGQHSTHPVQHSCSEEQHFGPPVKDSYPQEQYFGNQAQFFLPQEQKYGYPMQITCPQDQYYDHKAQVSCPQWQLQEHTLKISYPQEQYAGQSFQPMVPDSVEIKADNTEATLSKIKTSMPLKSTSIPTRCTNAKDVPSKKVKRKPHGLLQYEGGNANAFLGKKARRRTLGALMNKFKALLNRITSKKRVVLWQTLTPQISTLKLSRKAYAPFSSEHLPGIRRLIALFGDGLGKKSVLSLEPVHSHRSLIITEEIIKSIGVYKNVLLSSKSEIADENDMIYISLGKAMQVTENLEEIKSIWSQLLNKFWDDLKSIWDGNSKKCLLRKKEITTLLGQITSAVNNATSILTFPIERINEEDIRKSDSATGK</sequence>
<keyword evidence="3" id="KW-1185">Reference proteome</keyword>
<dbReference type="Proteomes" id="UP001153365">
    <property type="component" value="Unassembled WGS sequence"/>
</dbReference>
<comment type="caution">
    <text evidence="2">The sequence shown here is derived from an EMBL/GenBank/DDBJ whole genome shotgun (WGS) entry which is preliminary data.</text>
</comment>
<dbReference type="EMBL" id="CALTRL010005757">
    <property type="protein sequence ID" value="CAH7685898.1"/>
    <property type="molecule type" value="Genomic_DNA"/>
</dbReference>
<dbReference type="AlphaFoldDB" id="A0AAV0BHB1"/>
<feature type="region of interest" description="Disordered" evidence="1">
    <location>
        <begin position="211"/>
        <end position="230"/>
    </location>
</feature>
<evidence type="ECO:0000313" key="3">
    <source>
        <dbReference type="Proteomes" id="UP001153365"/>
    </source>
</evidence>
<gene>
    <name evidence="2" type="ORF">PPACK8108_LOCUS20494</name>
</gene>
<name>A0AAV0BHB1_PHAPC</name>
<proteinExistence type="predicted"/>
<reference evidence="2" key="1">
    <citation type="submission" date="2022-06" db="EMBL/GenBank/DDBJ databases">
        <authorList>
            <consortium name="SYNGENTA / RWTH Aachen University"/>
        </authorList>
    </citation>
    <scope>NUCLEOTIDE SEQUENCE</scope>
</reference>
<evidence type="ECO:0000256" key="1">
    <source>
        <dbReference type="SAM" id="MobiDB-lite"/>
    </source>
</evidence>
<feature type="compositionally biased region" description="Polar residues" evidence="1">
    <location>
        <begin position="211"/>
        <end position="224"/>
    </location>
</feature>
<protein>
    <submittedName>
        <fullName evidence="2">Expressed protein</fullName>
    </submittedName>
</protein>
<accession>A0AAV0BHB1</accession>